<keyword evidence="3" id="KW-0998">Cell outer membrane</keyword>
<dbReference type="PANTHER" id="PTHR47234">
    <property type="match status" value="1"/>
</dbReference>
<dbReference type="InterPro" id="IPR036942">
    <property type="entry name" value="Beta-barrel_TonB_sf"/>
</dbReference>
<feature type="domain" description="TonB-dependent receptor-like beta-barrel" evidence="6">
    <location>
        <begin position="403"/>
        <end position="962"/>
    </location>
</feature>
<reference evidence="8 9" key="1">
    <citation type="submission" date="2018-04" db="EMBL/GenBank/DDBJ databases">
        <title>The genome sequence of Caulobacter sp. 736.</title>
        <authorList>
            <person name="Gao J."/>
            <person name="Sun J."/>
        </authorList>
    </citation>
    <scope>NUCLEOTIDE SEQUENCE [LARGE SCALE GENOMIC DNA]</scope>
    <source>
        <strain evidence="8 9">736</strain>
    </source>
</reference>
<dbReference type="Pfam" id="PF00593">
    <property type="entry name" value="TonB_dep_Rec_b-barrel"/>
    <property type="match status" value="1"/>
</dbReference>
<feature type="region of interest" description="Disordered" evidence="5">
    <location>
        <begin position="1"/>
        <end position="20"/>
    </location>
</feature>
<sequence length="990" mass="104764">MALAGLAPAAQAQSAGDQQAAQIEEVVVTGSRIRRSSDTTSSAPVAIIGARTIEDKGFVQAGEALNEMTSISPSRAPTPALSNGQAVAGQDFPNLFNLGPARTLSLLNGRRMVSSSSGLGDEAVDTNIIPTGLLERIDVVQGGGAAVYGSGAMAGVVNYVMRDDYEGLSVMAQHGADTRDSYKASVFRLVAGQNFAQGRGNIAGEFDYSRSSPLLTGDRWESHSETIPNPAAGAGTNGVPGTIFYNGPVSIYSDTNGLVALSNSPFAAGAAGTVTQGGRGVTIDSGGNIVLRDLGTPYAFFYNLGSELDWPIPRSFSLAPRLERKIATVTGHYDLTDNITLTGEFLGARVEATQKSGGLVVAQYTGALSVPYPALSPLAFTNTNPYLTPTTIAQLSASSPAFAAGLPLYLSKTFGNLGSKYLDQRYRTDTTRAMIGLEGKFTAVDRNFFWDASYTASQVRQRVDGYSIVSSNLRRAANATRNGAGQIVCAVNATVVTDPGCVPLNIFGTEQITPQQAAYIMARSGGGVFSPVTNKQQDFLATISGDLLKLPAGQSKFSLSYEHRKEEADFEPLAEDLVPQFFSGIAATPARGTYNTNELAGEIEAPLLGGDVTLPFVKSLEFSGSFRFVDNSLAGKDTVWSAGLRWDVGAGLVLRGTRSRNFRAPSLNQVTAPAVVGLGAASHPCSRTNIGAGPAPSTRAANCLALFTANPTYGLATLPAGAPTTPQSRLSNFQGTVVAQVRTTTQGNADLENEVADTTTFGFVYQPKFIPRLAISADVIRIDLKNSIQLFSVTNFATTCFDASPQPAAFCGTLGYDAQGDINQGIASNVNAGAEVLHAEVYNIDYRLPLQEVSKLPGVLDFTLQATHNTLATVTFAGTTTRTDATQTLPEWVVRFDVHYTNGPVRLNYSANYMPSTLINSTATIENSPGGVAKLSSNTRHDLSAEYRFLKRYSVRVGVNNLTDELPSYPSLTYGDFLGRNYFAALKAEF</sequence>
<dbReference type="Pfam" id="PF07715">
    <property type="entry name" value="Plug"/>
    <property type="match status" value="1"/>
</dbReference>
<feature type="domain" description="TonB-dependent receptor plug" evidence="7">
    <location>
        <begin position="41"/>
        <end position="156"/>
    </location>
</feature>
<dbReference type="InterPro" id="IPR012910">
    <property type="entry name" value="Plug_dom"/>
</dbReference>
<dbReference type="InterPro" id="IPR000531">
    <property type="entry name" value="Beta-barrel_TonB"/>
</dbReference>
<dbReference type="Gene3D" id="2.170.130.10">
    <property type="entry name" value="TonB-dependent receptor, plug domain"/>
    <property type="match status" value="1"/>
</dbReference>
<evidence type="ECO:0000313" key="8">
    <source>
        <dbReference type="EMBL" id="PVM77464.1"/>
    </source>
</evidence>
<keyword evidence="4" id="KW-0798">TonB box</keyword>
<comment type="similarity">
    <text evidence="4">Belongs to the TonB-dependent receptor family.</text>
</comment>
<keyword evidence="2 4" id="KW-0472">Membrane</keyword>
<comment type="caution">
    <text evidence="8">The sequence shown here is derived from an EMBL/GenBank/DDBJ whole genome shotgun (WGS) entry which is preliminary data.</text>
</comment>
<protein>
    <submittedName>
        <fullName evidence="8">TonB-dependent receptor</fullName>
    </submittedName>
</protein>
<dbReference type="PANTHER" id="PTHR47234:SF2">
    <property type="entry name" value="TONB-DEPENDENT RECEPTOR"/>
    <property type="match status" value="1"/>
</dbReference>
<dbReference type="Proteomes" id="UP000244913">
    <property type="component" value="Unassembled WGS sequence"/>
</dbReference>
<keyword evidence="8" id="KW-0675">Receptor</keyword>
<keyword evidence="9" id="KW-1185">Reference proteome</keyword>
<accession>A0A2T9J7D6</accession>
<evidence type="ECO:0000259" key="7">
    <source>
        <dbReference type="Pfam" id="PF07715"/>
    </source>
</evidence>
<comment type="subcellular location">
    <subcellularLocation>
        <location evidence="1 4">Cell outer membrane</location>
    </subcellularLocation>
</comment>
<dbReference type="EMBL" id="QDKP01000049">
    <property type="protein sequence ID" value="PVM77464.1"/>
    <property type="molecule type" value="Genomic_DNA"/>
</dbReference>
<name>A0A2T9J7D6_9CAUL</name>
<evidence type="ECO:0000256" key="4">
    <source>
        <dbReference type="RuleBase" id="RU003357"/>
    </source>
</evidence>
<gene>
    <name evidence="8" type="ORF">DDF65_16155</name>
</gene>
<proteinExistence type="inferred from homology"/>
<dbReference type="SUPFAM" id="SSF56935">
    <property type="entry name" value="Porins"/>
    <property type="match status" value="1"/>
</dbReference>
<dbReference type="Gene3D" id="2.40.170.20">
    <property type="entry name" value="TonB-dependent receptor, beta-barrel domain"/>
    <property type="match status" value="1"/>
</dbReference>
<organism evidence="8 9">
    <name type="scientific">Caulobacter radicis</name>
    <dbReference type="NCBI Taxonomy" id="2172650"/>
    <lineage>
        <taxon>Bacteria</taxon>
        <taxon>Pseudomonadati</taxon>
        <taxon>Pseudomonadota</taxon>
        <taxon>Alphaproteobacteria</taxon>
        <taxon>Caulobacterales</taxon>
        <taxon>Caulobacteraceae</taxon>
        <taxon>Caulobacter</taxon>
    </lineage>
</organism>
<dbReference type="AlphaFoldDB" id="A0A2T9J7D6"/>
<evidence type="ECO:0000313" key="9">
    <source>
        <dbReference type="Proteomes" id="UP000244913"/>
    </source>
</evidence>
<evidence type="ECO:0000256" key="5">
    <source>
        <dbReference type="SAM" id="MobiDB-lite"/>
    </source>
</evidence>
<dbReference type="InterPro" id="IPR037066">
    <property type="entry name" value="Plug_dom_sf"/>
</dbReference>
<evidence type="ECO:0000259" key="6">
    <source>
        <dbReference type="Pfam" id="PF00593"/>
    </source>
</evidence>
<evidence type="ECO:0000256" key="3">
    <source>
        <dbReference type="ARBA" id="ARBA00023237"/>
    </source>
</evidence>
<evidence type="ECO:0000256" key="2">
    <source>
        <dbReference type="ARBA" id="ARBA00023136"/>
    </source>
</evidence>
<dbReference type="GO" id="GO:0009279">
    <property type="term" value="C:cell outer membrane"/>
    <property type="evidence" value="ECO:0007669"/>
    <property type="project" value="UniProtKB-SubCell"/>
</dbReference>
<evidence type="ECO:0000256" key="1">
    <source>
        <dbReference type="ARBA" id="ARBA00004442"/>
    </source>
</evidence>